<accession>A0A9X3CTQ6</accession>
<dbReference type="InterPro" id="IPR013783">
    <property type="entry name" value="Ig-like_fold"/>
</dbReference>
<evidence type="ECO:0000313" key="2">
    <source>
        <dbReference type="EMBL" id="MCW8349345.1"/>
    </source>
</evidence>
<dbReference type="Proteomes" id="UP001155587">
    <property type="component" value="Unassembled WGS sequence"/>
</dbReference>
<evidence type="ECO:0000313" key="3">
    <source>
        <dbReference type="Proteomes" id="UP001155587"/>
    </source>
</evidence>
<dbReference type="InterPro" id="IPR010221">
    <property type="entry name" value="VCBS_dom"/>
</dbReference>
<dbReference type="AlphaFoldDB" id="A0A9X3CTQ6"/>
<feature type="domain" description="RapA2 cadherin-like" evidence="1">
    <location>
        <begin position="23"/>
        <end position="98"/>
    </location>
</feature>
<organism evidence="2 3">
    <name type="scientific">Vibrio qingdaonensis</name>
    <dbReference type="NCBI Taxonomy" id="2829491"/>
    <lineage>
        <taxon>Bacteria</taxon>
        <taxon>Pseudomonadati</taxon>
        <taxon>Pseudomonadota</taxon>
        <taxon>Gammaproteobacteria</taxon>
        <taxon>Vibrionales</taxon>
        <taxon>Vibrionaceae</taxon>
        <taxon>Vibrio</taxon>
    </lineage>
</organism>
<dbReference type="EMBL" id="JAKRRY010000121">
    <property type="protein sequence ID" value="MCW8349345.1"/>
    <property type="molecule type" value="Genomic_DNA"/>
</dbReference>
<sequence length="391" mass="40690">GDGDSRDEVFRVYSIDGSSYQDIVVTIQGVDGAPTIISGDSDELTEDVAVVGNNLIATEQLVISDEDAGENVFNAGAGTSVGTTLGSLSILADGIWTYTIDNTLTQVQALDVGDTLVESFIVTSADGTEHTISVTLNGAEDETFITNYAPDSVKEDTDEVAGELIGGGKLDIADLDVGEAAFNTTVTNLTNDDGQSPLGTLTILADGTWTYKVDNSLTGVQELGDGDTRVERFEVASIDGSKTQIIEVTIEGTDDAPVIAGTDIGGVIEDTDIQAGDLLKESGQLTISDTDQGESQFQTSVTKVDDGNGLTPVGTLTIDATGAWNYEIDNTDSSVQSLSEGETRTETFQVLSEDGTMHNIVITITGVNDLPSIVSGASDDATEDAAVDLDS</sequence>
<feature type="non-terminal residue" evidence="2">
    <location>
        <position position="391"/>
    </location>
</feature>
<keyword evidence="3" id="KW-1185">Reference proteome</keyword>
<comment type="caution">
    <text evidence="2">The sequence shown here is derived from an EMBL/GenBank/DDBJ whole genome shotgun (WGS) entry which is preliminary data.</text>
</comment>
<feature type="non-terminal residue" evidence="2">
    <location>
        <position position="1"/>
    </location>
</feature>
<reference evidence="2" key="1">
    <citation type="submission" date="2022-02" db="EMBL/GenBank/DDBJ databases">
        <title>Vibrio sp. nov, a new bacterium isolated from seawater.</title>
        <authorList>
            <person name="Yuan Y."/>
        </authorList>
    </citation>
    <scope>NUCLEOTIDE SEQUENCE</scope>
    <source>
        <strain evidence="2">ZSDZ65</strain>
    </source>
</reference>
<dbReference type="Gene3D" id="2.60.40.10">
    <property type="entry name" value="Immunoglobulins"/>
    <property type="match status" value="3"/>
</dbReference>
<proteinExistence type="predicted"/>
<dbReference type="NCBIfam" id="TIGR01965">
    <property type="entry name" value="VCBS_repeat"/>
    <property type="match status" value="4"/>
</dbReference>
<gene>
    <name evidence="2" type="ORF">MD535_25555</name>
</gene>
<dbReference type="RefSeq" id="WP_265678100.1">
    <property type="nucleotide sequence ID" value="NZ_JAKRRY010000121.1"/>
</dbReference>
<protein>
    <submittedName>
        <fullName evidence="2">VCBS domain-containing protein</fullName>
    </submittedName>
</protein>
<name>A0A9X3CTQ6_9VIBR</name>
<dbReference type="Pfam" id="PF17803">
    <property type="entry name" value="Cadherin_4"/>
    <property type="match status" value="2"/>
</dbReference>
<evidence type="ECO:0000259" key="1">
    <source>
        <dbReference type="Pfam" id="PF17803"/>
    </source>
</evidence>
<dbReference type="InterPro" id="IPR040853">
    <property type="entry name" value="RapA2_cadherin-like"/>
</dbReference>
<feature type="domain" description="RapA2 cadherin-like" evidence="1">
    <location>
        <begin position="246"/>
        <end position="326"/>
    </location>
</feature>